<feature type="compositionally biased region" description="Basic and acidic residues" evidence="4">
    <location>
        <begin position="15"/>
        <end position="39"/>
    </location>
</feature>
<feature type="region of interest" description="Disordered" evidence="4">
    <location>
        <begin position="1"/>
        <end position="83"/>
    </location>
</feature>
<keyword evidence="3" id="KW-0106">Calcium</keyword>
<reference evidence="6 7" key="1">
    <citation type="journal article" date="2014" name="Nat. Genet.">
        <title>Whole-genome sequence of a flatfish provides insights into ZW sex chromosome evolution and adaptation to a benthic lifestyle.</title>
        <authorList>
            <person name="Chen S."/>
            <person name="Zhang G."/>
            <person name="Shao C."/>
            <person name="Huang Q."/>
            <person name="Liu G."/>
            <person name="Zhang P."/>
            <person name="Song W."/>
            <person name="An N."/>
            <person name="Chalopin D."/>
            <person name="Volff J.N."/>
            <person name="Hong Y."/>
            <person name="Li Q."/>
            <person name="Sha Z."/>
            <person name="Zhou H."/>
            <person name="Xie M."/>
            <person name="Yu Q."/>
            <person name="Liu Y."/>
            <person name="Xiang H."/>
            <person name="Wang N."/>
            <person name="Wu K."/>
            <person name="Yang C."/>
            <person name="Zhou Q."/>
            <person name="Liao X."/>
            <person name="Yang L."/>
            <person name="Hu Q."/>
            <person name="Zhang J."/>
            <person name="Meng L."/>
            <person name="Jin L."/>
            <person name="Tian Y."/>
            <person name="Lian J."/>
            <person name="Yang J."/>
            <person name="Miao G."/>
            <person name="Liu S."/>
            <person name="Liang Z."/>
            <person name="Yan F."/>
            <person name="Li Y."/>
            <person name="Sun B."/>
            <person name="Zhang H."/>
            <person name="Zhang J."/>
            <person name="Zhu Y."/>
            <person name="Du M."/>
            <person name="Zhao Y."/>
            <person name="Schartl M."/>
            <person name="Tang Q."/>
            <person name="Wang J."/>
        </authorList>
    </citation>
    <scope>NUCLEOTIDE SEQUENCE</scope>
</reference>
<comment type="similarity">
    <text evidence="1">Belongs to the MCTP family.</text>
</comment>
<name>A0A3P8VUX4_CYNSE</name>
<dbReference type="Gene3D" id="2.60.40.150">
    <property type="entry name" value="C2 domain"/>
    <property type="match status" value="1"/>
</dbReference>
<dbReference type="Pfam" id="PF00168">
    <property type="entry name" value="C2"/>
    <property type="match status" value="1"/>
</dbReference>
<dbReference type="STRING" id="244447.ENSCSEP00000018119"/>
<evidence type="ECO:0000259" key="5">
    <source>
        <dbReference type="PROSITE" id="PS50004"/>
    </source>
</evidence>
<evidence type="ECO:0000313" key="6">
    <source>
        <dbReference type="Ensembl" id="ENSCSEP00000018119.1"/>
    </source>
</evidence>
<dbReference type="InterPro" id="IPR000008">
    <property type="entry name" value="C2_dom"/>
</dbReference>
<evidence type="ECO:0000256" key="2">
    <source>
        <dbReference type="ARBA" id="ARBA00022723"/>
    </source>
</evidence>
<reference evidence="6" key="2">
    <citation type="submission" date="2025-08" db="UniProtKB">
        <authorList>
            <consortium name="Ensembl"/>
        </authorList>
    </citation>
    <scope>IDENTIFICATION</scope>
</reference>
<dbReference type="InterPro" id="IPR035892">
    <property type="entry name" value="C2_domain_sf"/>
</dbReference>
<evidence type="ECO:0000313" key="7">
    <source>
        <dbReference type="Proteomes" id="UP000265120"/>
    </source>
</evidence>
<dbReference type="GeneTree" id="ENSGT00940000156031"/>
<keyword evidence="7" id="KW-1185">Reference proteome</keyword>
<dbReference type="InParanoid" id="A0A3P8VUX4"/>
<dbReference type="SUPFAM" id="SSF49562">
    <property type="entry name" value="C2 domain (Calcium/lipid-binding domain, CaLB)"/>
    <property type="match status" value="1"/>
</dbReference>
<dbReference type="GO" id="GO:0046928">
    <property type="term" value="P:regulation of neurotransmitter secretion"/>
    <property type="evidence" value="ECO:0007669"/>
    <property type="project" value="TreeGrafter"/>
</dbReference>
<dbReference type="Proteomes" id="UP000265120">
    <property type="component" value="Chromosome 14"/>
</dbReference>
<dbReference type="PANTHER" id="PTHR45911">
    <property type="entry name" value="C2 DOMAIN-CONTAINING PROTEIN"/>
    <property type="match status" value="1"/>
</dbReference>
<keyword evidence="2" id="KW-0479">Metal-binding</keyword>
<protein>
    <recommendedName>
        <fullName evidence="5">C2 domain-containing protein</fullName>
    </recommendedName>
</protein>
<dbReference type="AlphaFoldDB" id="A0A3P8VUX4"/>
<feature type="compositionally biased region" description="Basic and acidic residues" evidence="4">
    <location>
        <begin position="74"/>
        <end position="83"/>
    </location>
</feature>
<dbReference type="GO" id="GO:0005509">
    <property type="term" value="F:calcium ion binding"/>
    <property type="evidence" value="ECO:0007669"/>
    <property type="project" value="TreeGrafter"/>
</dbReference>
<proteinExistence type="inferred from homology"/>
<dbReference type="SMART" id="SM00239">
    <property type="entry name" value="C2"/>
    <property type="match status" value="1"/>
</dbReference>
<evidence type="ECO:0000256" key="4">
    <source>
        <dbReference type="SAM" id="MobiDB-lite"/>
    </source>
</evidence>
<feature type="domain" description="C2" evidence="5">
    <location>
        <begin position="90"/>
        <end position="237"/>
    </location>
</feature>
<dbReference type="GO" id="GO:0030672">
    <property type="term" value="C:synaptic vesicle membrane"/>
    <property type="evidence" value="ECO:0007669"/>
    <property type="project" value="TreeGrafter"/>
</dbReference>
<evidence type="ECO:0000256" key="3">
    <source>
        <dbReference type="ARBA" id="ARBA00022837"/>
    </source>
</evidence>
<evidence type="ECO:0000256" key="1">
    <source>
        <dbReference type="ARBA" id="ARBA00007923"/>
    </source>
</evidence>
<dbReference type="PANTHER" id="PTHR45911:SF3">
    <property type="entry name" value="DYSFERLIN-RELATED"/>
    <property type="match status" value="1"/>
</dbReference>
<dbReference type="PROSITE" id="PS50004">
    <property type="entry name" value="C2"/>
    <property type="match status" value="1"/>
</dbReference>
<reference evidence="6" key="3">
    <citation type="submission" date="2025-09" db="UniProtKB">
        <authorList>
            <consortium name="Ensembl"/>
        </authorList>
    </citation>
    <scope>IDENTIFICATION</scope>
</reference>
<accession>A0A3P8VUX4</accession>
<dbReference type="Ensembl" id="ENSCSET00000018343.1">
    <property type="protein sequence ID" value="ENSCSEP00000018119.1"/>
    <property type="gene ID" value="ENSCSEG00000011631.1"/>
</dbReference>
<organism evidence="6 7">
    <name type="scientific">Cynoglossus semilaevis</name>
    <name type="common">Tongue sole</name>
    <dbReference type="NCBI Taxonomy" id="244447"/>
    <lineage>
        <taxon>Eukaryota</taxon>
        <taxon>Metazoa</taxon>
        <taxon>Chordata</taxon>
        <taxon>Craniata</taxon>
        <taxon>Vertebrata</taxon>
        <taxon>Euteleostomi</taxon>
        <taxon>Actinopterygii</taxon>
        <taxon>Neopterygii</taxon>
        <taxon>Teleostei</taxon>
        <taxon>Neoteleostei</taxon>
        <taxon>Acanthomorphata</taxon>
        <taxon>Carangaria</taxon>
        <taxon>Pleuronectiformes</taxon>
        <taxon>Pleuronectoidei</taxon>
        <taxon>Cynoglossidae</taxon>
        <taxon>Cynoglossinae</taxon>
        <taxon>Cynoglossus</taxon>
    </lineage>
</organism>
<sequence length="290" mass="32824">MQKQNMKNTEMMKQLQDKAKPRLSTKLDLREPDDSRERGPGWLFRRSKPTTVDLGGSNFSSEPDLQFCPGNDEGSGRGTDRPFKFTTKCSPPDIAAPSGSNSEHASSIYKLEIEIQRGQNLAIRDRQGRIVSCELLVGVFVLSRRSTSVRTVFVFVGTSDPYVKLAFGSKDVFKSKTVFKNLNPVWNERTCLFVYSLSEPLNVKVFDHNVLFTDDFIGSAYLQLDSLEQQRTTPITLELKDPQFPDVDLGTVELAVTLTSELCPIDEQPHMMVYSKHWGYKTLLSNNHYI</sequence>